<dbReference type="RefSeq" id="WP_015756225.1">
    <property type="nucleotide sequence ID" value="NC_013216.1"/>
</dbReference>
<evidence type="ECO:0000313" key="3">
    <source>
        <dbReference type="Proteomes" id="UP000002217"/>
    </source>
</evidence>
<reference evidence="2 3" key="1">
    <citation type="journal article" date="2009" name="Stand. Genomic Sci.">
        <title>Complete genome sequence of Desulfotomaculum acetoxidans type strain (5575).</title>
        <authorList>
            <person name="Spring S."/>
            <person name="Lapidus A."/>
            <person name="Schroder M."/>
            <person name="Gleim D."/>
            <person name="Sims D."/>
            <person name="Meincke L."/>
            <person name="Glavina Del Rio T."/>
            <person name="Tice H."/>
            <person name="Copeland A."/>
            <person name="Cheng J.F."/>
            <person name="Lucas S."/>
            <person name="Chen F."/>
            <person name="Nolan M."/>
            <person name="Bruce D."/>
            <person name="Goodwin L."/>
            <person name="Pitluck S."/>
            <person name="Ivanova N."/>
            <person name="Mavromatis K."/>
            <person name="Mikhailova N."/>
            <person name="Pati A."/>
            <person name="Chen A."/>
            <person name="Palaniappan K."/>
            <person name="Land M."/>
            <person name="Hauser L."/>
            <person name="Chang Y.J."/>
            <person name="Jeffries C.D."/>
            <person name="Chain P."/>
            <person name="Saunders E."/>
            <person name="Brettin T."/>
            <person name="Detter J.C."/>
            <person name="Goker M."/>
            <person name="Bristow J."/>
            <person name="Eisen J.A."/>
            <person name="Markowitz V."/>
            <person name="Hugenholtz P."/>
            <person name="Kyrpides N.C."/>
            <person name="Klenk H.P."/>
            <person name="Han C."/>
        </authorList>
    </citation>
    <scope>NUCLEOTIDE SEQUENCE [LARGE SCALE GENOMIC DNA]</scope>
    <source>
        <strain evidence="3">ATCC 49208 / DSM 771 / VKM B-1644</strain>
    </source>
</reference>
<dbReference type="Proteomes" id="UP000002217">
    <property type="component" value="Chromosome"/>
</dbReference>
<organism evidence="2 3">
    <name type="scientific">Desulfofarcimen acetoxidans (strain ATCC 49208 / DSM 771 / KCTC 5769 / VKM B-1644 / 5575)</name>
    <name type="common">Desulfotomaculum acetoxidans</name>
    <dbReference type="NCBI Taxonomy" id="485916"/>
    <lineage>
        <taxon>Bacteria</taxon>
        <taxon>Bacillati</taxon>
        <taxon>Bacillota</taxon>
        <taxon>Clostridia</taxon>
        <taxon>Eubacteriales</taxon>
        <taxon>Peptococcaceae</taxon>
        <taxon>Desulfofarcimen</taxon>
    </lineage>
</organism>
<dbReference type="HOGENOM" id="CLU_2232209_0_0_9"/>
<dbReference type="EMBL" id="CP001720">
    <property type="protein sequence ID" value="ACV61506.1"/>
    <property type="molecule type" value="Genomic_DNA"/>
</dbReference>
<name>C8W651_DESAS</name>
<dbReference type="InterPro" id="IPR053830">
    <property type="entry name" value="DUF6922"/>
</dbReference>
<dbReference type="Pfam" id="PF21956">
    <property type="entry name" value="DUF6922"/>
    <property type="match status" value="1"/>
</dbReference>
<proteinExistence type="predicted"/>
<dbReference type="KEGG" id="dae:Dtox_0586"/>
<evidence type="ECO:0000313" key="2">
    <source>
        <dbReference type="EMBL" id="ACV61506.1"/>
    </source>
</evidence>
<sequence length="105" mass="12732">MCFTKNTLPDFTCKFFWDVDTRKIDICENYRFVLERLLEYGDDQTLKWLMSFYSDKQRLEVIKNSRIKFFLQNSEKILLNLKLVLKRNKDLKCLNSSFLFVLSLI</sequence>
<feature type="domain" description="DUF6922" evidence="1">
    <location>
        <begin position="13"/>
        <end position="62"/>
    </location>
</feature>
<keyword evidence="3" id="KW-1185">Reference proteome</keyword>
<protein>
    <recommendedName>
        <fullName evidence="1">DUF6922 domain-containing protein</fullName>
    </recommendedName>
</protein>
<dbReference type="AlphaFoldDB" id="C8W651"/>
<dbReference type="STRING" id="485916.Dtox_0586"/>
<evidence type="ECO:0000259" key="1">
    <source>
        <dbReference type="Pfam" id="PF21956"/>
    </source>
</evidence>
<gene>
    <name evidence="2" type="ordered locus">Dtox_0586</name>
</gene>
<accession>C8W651</accession>